<organism evidence="4 5">
    <name type="scientific">Coniochaeta pulveracea</name>
    <dbReference type="NCBI Taxonomy" id="177199"/>
    <lineage>
        <taxon>Eukaryota</taxon>
        <taxon>Fungi</taxon>
        <taxon>Dikarya</taxon>
        <taxon>Ascomycota</taxon>
        <taxon>Pezizomycotina</taxon>
        <taxon>Sordariomycetes</taxon>
        <taxon>Sordariomycetidae</taxon>
        <taxon>Coniochaetales</taxon>
        <taxon>Coniochaetaceae</taxon>
        <taxon>Coniochaeta</taxon>
    </lineage>
</organism>
<comment type="caution">
    <text evidence="4">The sequence shown here is derived from an EMBL/GenBank/DDBJ whole genome shotgun (WGS) entry which is preliminary data.</text>
</comment>
<proteinExistence type="inferred from homology"/>
<dbReference type="Gene3D" id="3.40.50.720">
    <property type="entry name" value="NAD(P)-binding Rossmann-like Domain"/>
    <property type="match status" value="1"/>
</dbReference>
<keyword evidence="5" id="KW-1185">Reference proteome</keyword>
<dbReference type="SUPFAM" id="SSF51735">
    <property type="entry name" value="NAD(P)-binding Rossmann-fold domains"/>
    <property type="match status" value="1"/>
</dbReference>
<reference evidence="4 5" key="1">
    <citation type="submission" date="2018-08" db="EMBL/GenBank/DDBJ databases">
        <title>Draft genome of the lignicolous fungus Coniochaeta pulveracea.</title>
        <authorList>
            <person name="Borstlap C.J."/>
            <person name="De Witt R.N."/>
            <person name="Botha A."/>
            <person name="Volschenk H."/>
        </authorList>
    </citation>
    <scope>NUCLEOTIDE SEQUENCE [LARGE SCALE GENOMIC DNA]</scope>
    <source>
        <strain evidence="4 5">CAB683</strain>
    </source>
</reference>
<dbReference type="InterPro" id="IPR002347">
    <property type="entry name" value="SDR_fam"/>
</dbReference>
<protein>
    <submittedName>
        <fullName evidence="4">Uncharacterized protein</fullName>
    </submittedName>
</protein>
<dbReference type="Proteomes" id="UP000275385">
    <property type="component" value="Unassembled WGS sequence"/>
</dbReference>
<name>A0A420YHU7_9PEZI</name>
<dbReference type="STRING" id="177199.A0A420YHU7"/>
<evidence type="ECO:0000256" key="2">
    <source>
        <dbReference type="ARBA" id="ARBA00022857"/>
    </source>
</evidence>
<dbReference type="Pfam" id="PF00106">
    <property type="entry name" value="adh_short"/>
    <property type="match status" value="1"/>
</dbReference>
<keyword evidence="2" id="KW-0521">NADP</keyword>
<dbReference type="OrthoDB" id="1933717at2759"/>
<dbReference type="PANTHER" id="PTHR43963:SF6">
    <property type="entry name" value="CHAIN DEHYDROGENASE FAMILY PROTEIN, PUTATIVE (AFU_ORTHOLOGUE AFUA_3G15350)-RELATED"/>
    <property type="match status" value="1"/>
</dbReference>
<dbReference type="PANTHER" id="PTHR43963">
    <property type="entry name" value="CARBONYL REDUCTASE 1-RELATED"/>
    <property type="match status" value="1"/>
</dbReference>
<evidence type="ECO:0000313" key="5">
    <source>
        <dbReference type="Proteomes" id="UP000275385"/>
    </source>
</evidence>
<keyword evidence="3" id="KW-0560">Oxidoreductase</keyword>
<gene>
    <name evidence="4" type="ORF">DL546_008824</name>
</gene>
<dbReference type="EMBL" id="QVQW01000009">
    <property type="protein sequence ID" value="RKU47442.1"/>
    <property type="molecule type" value="Genomic_DNA"/>
</dbReference>
<dbReference type="GO" id="GO:0016491">
    <property type="term" value="F:oxidoreductase activity"/>
    <property type="evidence" value="ECO:0007669"/>
    <property type="project" value="UniProtKB-KW"/>
</dbReference>
<evidence type="ECO:0000256" key="3">
    <source>
        <dbReference type="ARBA" id="ARBA00023002"/>
    </source>
</evidence>
<comment type="similarity">
    <text evidence="1">Belongs to the short-chain dehydrogenases/reductases (SDR) family.</text>
</comment>
<evidence type="ECO:0000313" key="4">
    <source>
        <dbReference type="EMBL" id="RKU47442.1"/>
    </source>
</evidence>
<dbReference type="AlphaFoldDB" id="A0A420YHU7"/>
<accession>A0A420YHU7</accession>
<evidence type="ECO:0000256" key="1">
    <source>
        <dbReference type="ARBA" id="ARBA00006484"/>
    </source>
</evidence>
<dbReference type="InterPro" id="IPR036291">
    <property type="entry name" value="NAD(P)-bd_dom_sf"/>
</dbReference>
<dbReference type="PRINTS" id="PR00081">
    <property type="entry name" value="GDHRDH"/>
</dbReference>
<sequence length="230" mass="24869">MSSPKQPIALVTGANTGIGRAIATSLARDHHYTVLIGSRKLPAGKEVASSLTAQGHSAHAVQLDLTSDDSISAAVTLVQEKFGRLDVLVNNAGIYLDAYKPTVQEPPVRELFVRTFQTNVFGAAVLTDALLPLLVKSTEENGPRIVWVSSSMASMERILDKSTNYYHMRNTAYVCSKAALNMLALKYVQLLESECGEGKGRSLVVCPGLVRSNLNDNWEAAERLPEDGAR</sequence>